<keyword evidence="1" id="KW-0645">Protease</keyword>
<keyword evidence="2" id="KW-0479">Metal-binding</keyword>
<keyword evidence="6" id="KW-1185">Reference proteome</keyword>
<dbReference type="InterPro" id="IPR051458">
    <property type="entry name" value="Cyt/Met_Dipeptidase"/>
</dbReference>
<feature type="domain" description="Peptidase M20 dimerisation" evidence="4">
    <location>
        <begin position="197"/>
        <end position="354"/>
    </location>
</feature>
<dbReference type="InterPro" id="IPR011650">
    <property type="entry name" value="Peptidase_M20_dimer"/>
</dbReference>
<protein>
    <submittedName>
        <fullName evidence="5">M20 family peptidase</fullName>
    </submittedName>
</protein>
<evidence type="ECO:0000256" key="2">
    <source>
        <dbReference type="ARBA" id="ARBA00022723"/>
    </source>
</evidence>
<dbReference type="Pfam" id="PF07687">
    <property type="entry name" value="M20_dimer"/>
    <property type="match status" value="1"/>
</dbReference>
<dbReference type="InterPro" id="IPR002933">
    <property type="entry name" value="Peptidase_M20"/>
</dbReference>
<dbReference type="eggNOG" id="arCOG01110">
    <property type="taxonomic scope" value="Archaea"/>
</dbReference>
<dbReference type="GeneID" id="11971249"/>
<proteinExistence type="predicted"/>
<organism evidence="5 6">
    <name type="scientific">Methanocella conradii (strain DSM 24694 / JCM 17849 / CGMCC 1.5162 / HZ254)</name>
    <dbReference type="NCBI Taxonomy" id="1041930"/>
    <lineage>
        <taxon>Archaea</taxon>
        <taxon>Methanobacteriati</taxon>
        <taxon>Methanobacteriota</taxon>
        <taxon>Stenosarchaea group</taxon>
        <taxon>Methanomicrobia</taxon>
        <taxon>Methanocellales</taxon>
        <taxon>Methanocellaceae</taxon>
        <taxon>Methanocella</taxon>
    </lineage>
</organism>
<dbReference type="Pfam" id="PF01546">
    <property type="entry name" value="Peptidase_M20"/>
    <property type="match status" value="1"/>
</dbReference>
<evidence type="ECO:0000313" key="5">
    <source>
        <dbReference type="EMBL" id="AFC99878.1"/>
    </source>
</evidence>
<evidence type="ECO:0000313" key="6">
    <source>
        <dbReference type="Proteomes" id="UP000005233"/>
    </source>
</evidence>
<gene>
    <name evidence="5" type="ordered locus">Mtc_1122</name>
</gene>
<accession>H8I7P3</accession>
<keyword evidence="3" id="KW-0378">Hydrolase</keyword>
<dbReference type="GO" id="GO:0046872">
    <property type="term" value="F:metal ion binding"/>
    <property type="evidence" value="ECO:0007669"/>
    <property type="project" value="UniProtKB-KW"/>
</dbReference>
<dbReference type="NCBIfam" id="NF006579">
    <property type="entry name" value="PRK09104.1"/>
    <property type="match status" value="1"/>
</dbReference>
<evidence type="ECO:0000259" key="4">
    <source>
        <dbReference type="Pfam" id="PF07687"/>
    </source>
</evidence>
<dbReference type="STRING" id="1041930.Mtc_1122"/>
<dbReference type="SUPFAM" id="SSF53187">
    <property type="entry name" value="Zn-dependent exopeptidases"/>
    <property type="match status" value="1"/>
</dbReference>
<dbReference type="Proteomes" id="UP000005233">
    <property type="component" value="Chromosome"/>
</dbReference>
<reference evidence="5 6" key="1">
    <citation type="journal article" date="2012" name="J. Bacteriol.">
        <title>Complete genome sequence of a thermophilic methanogen, Methanocella conradii HZ254, isolated from Chinese rice field soil.</title>
        <authorList>
            <person name="Lu Z."/>
            <person name="Lu Y."/>
        </authorList>
    </citation>
    <scope>NUCLEOTIDE SEQUENCE [LARGE SCALE GENOMIC DNA]</scope>
    <source>
        <strain evidence="6">DSM 24694 / JCM 17849 / CGMCC 1.5162 / HZ254</strain>
    </source>
</reference>
<dbReference type="KEGG" id="mez:Mtc_1122"/>
<dbReference type="Gene3D" id="3.30.70.360">
    <property type="match status" value="1"/>
</dbReference>
<dbReference type="GO" id="GO:0008233">
    <property type="term" value="F:peptidase activity"/>
    <property type="evidence" value="ECO:0007669"/>
    <property type="project" value="UniProtKB-KW"/>
</dbReference>
<dbReference type="PANTHER" id="PTHR43270">
    <property type="entry name" value="BETA-ALA-HIS DIPEPTIDASE"/>
    <property type="match status" value="1"/>
</dbReference>
<dbReference type="PANTHER" id="PTHR43270:SF12">
    <property type="entry name" value="SUCCINYL-DIAMINOPIMELATE DESUCCINYLASE"/>
    <property type="match status" value="1"/>
</dbReference>
<dbReference type="Gene3D" id="3.40.630.10">
    <property type="entry name" value="Zn peptidases"/>
    <property type="match status" value="1"/>
</dbReference>
<dbReference type="AlphaFoldDB" id="H8I7P3"/>
<sequence length="460" mass="50031">MEHYIPRPVLAHIEDSQDAYAKKLIDFLKIPSISTLPAYSGDVRRAAEWLLKEAERLGFKGALYETPGHPVMYAGLCPYKDAPTLLVYGHYDVQPPDPVDQWCTPPFTPVIRDGNIFARGATDDKGQLLTFFNAIESILAMEGKPPLNIKIVMEGEEEIGSPNFMSFASGHRELLNADVAALSDGSKYRDDMPMICYGLRGLLYMQIDVYGPSHDVHSGLYGGAVANPAMALSWILGGLKDARGKVLIPGFYDSVHDIEPWEREEMAGLPFDEEAEKARLGVDALVPEEGYTVLESTRARPTLDINGIWGGFQGEGSKTIIPAQAGAKVSMRLVPDQDPGEIARLFERYVMSLAPCGVKVKVSTISSTGALIVPRDSVAIKAAERAIEEGFGRRPVFMRDGGSIGAVIALKAVGIDDILMLGWGDPGDQLHSPNEHFSLENFRRGTIAAASLIYGLAGIK</sequence>
<name>H8I7P3_METCZ</name>
<evidence type="ECO:0000256" key="3">
    <source>
        <dbReference type="ARBA" id="ARBA00022801"/>
    </source>
</evidence>
<dbReference type="GO" id="GO:0006508">
    <property type="term" value="P:proteolysis"/>
    <property type="evidence" value="ECO:0007669"/>
    <property type="project" value="UniProtKB-KW"/>
</dbReference>
<dbReference type="NCBIfam" id="NF006053">
    <property type="entry name" value="PRK08201.1"/>
    <property type="match status" value="1"/>
</dbReference>
<dbReference type="RefSeq" id="WP_014405716.1">
    <property type="nucleotide sequence ID" value="NC_017034.1"/>
</dbReference>
<dbReference type="HOGENOM" id="CLU_029469_2_1_2"/>
<evidence type="ECO:0000256" key="1">
    <source>
        <dbReference type="ARBA" id="ARBA00022670"/>
    </source>
</evidence>
<dbReference type="EMBL" id="CP003243">
    <property type="protein sequence ID" value="AFC99878.1"/>
    <property type="molecule type" value="Genomic_DNA"/>
</dbReference>